<dbReference type="SUPFAM" id="SSF50249">
    <property type="entry name" value="Nucleic acid-binding proteins"/>
    <property type="match status" value="1"/>
</dbReference>
<dbReference type="InterPro" id="IPR002059">
    <property type="entry name" value="CSP_DNA-bd"/>
</dbReference>
<dbReference type="SUPFAM" id="SSF69754">
    <property type="entry name" value="Ribosome binding protein Y (YfiA homologue)"/>
    <property type="match status" value="1"/>
</dbReference>
<dbReference type="Proteomes" id="UP001165679">
    <property type="component" value="Unassembled WGS sequence"/>
</dbReference>
<protein>
    <submittedName>
        <fullName evidence="2">HPF/RaiA family ribosome-associated protein</fullName>
    </submittedName>
</protein>
<dbReference type="CDD" id="cd00552">
    <property type="entry name" value="RaiA"/>
    <property type="match status" value="1"/>
</dbReference>
<reference evidence="2" key="1">
    <citation type="submission" date="2022-09" db="EMBL/GenBank/DDBJ databases">
        <title>Rhodovastum sp. nov. RN2-1 isolated from soil in Seongnam, South Korea.</title>
        <authorList>
            <person name="Le N.T."/>
        </authorList>
    </citation>
    <scope>NUCLEOTIDE SEQUENCE</scope>
    <source>
        <strain evidence="2">RN2-1</strain>
    </source>
</reference>
<organism evidence="2 3">
    <name type="scientific">Limobrevibacterium gyesilva</name>
    <dbReference type="NCBI Taxonomy" id="2991712"/>
    <lineage>
        <taxon>Bacteria</taxon>
        <taxon>Pseudomonadati</taxon>
        <taxon>Pseudomonadota</taxon>
        <taxon>Alphaproteobacteria</taxon>
        <taxon>Acetobacterales</taxon>
        <taxon>Acetobacteraceae</taxon>
        <taxon>Limobrevibacterium</taxon>
    </lineage>
</organism>
<dbReference type="Pfam" id="PF00313">
    <property type="entry name" value="CSD"/>
    <property type="match status" value="1"/>
</dbReference>
<dbReference type="Gene3D" id="2.40.50.140">
    <property type="entry name" value="Nucleic acid-binding proteins"/>
    <property type="match status" value="1"/>
</dbReference>
<gene>
    <name evidence="2" type="ORF">OL599_08305</name>
</gene>
<name>A0AA42CFA5_9PROT</name>
<accession>A0AA42CFA5</accession>
<dbReference type="AlphaFoldDB" id="A0AA42CFA5"/>
<dbReference type="InterPro" id="IPR011129">
    <property type="entry name" value="CSD"/>
</dbReference>
<dbReference type="InterPro" id="IPR003489">
    <property type="entry name" value="RHF/RaiA"/>
</dbReference>
<keyword evidence="3" id="KW-1185">Reference proteome</keyword>
<dbReference type="Gene3D" id="3.30.160.100">
    <property type="entry name" value="Ribosome hibernation promotion factor-like"/>
    <property type="match status" value="1"/>
</dbReference>
<dbReference type="PROSITE" id="PS51857">
    <property type="entry name" value="CSD_2"/>
    <property type="match status" value="1"/>
</dbReference>
<dbReference type="InterPro" id="IPR012340">
    <property type="entry name" value="NA-bd_OB-fold"/>
</dbReference>
<evidence type="ECO:0000259" key="1">
    <source>
        <dbReference type="PROSITE" id="PS51857"/>
    </source>
</evidence>
<dbReference type="Pfam" id="PF02482">
    <property type="entry name" value="Ribosomal_S30AE"/>
    <property type="match status" value="1"/>
</dbReference>
<dbReference type="GO" id="GO:0003676">
    <property type="term" value="F:nucleic acid binding"/>
    <property type="evidence" value="ECO:0007669"/>
    <property type="project" value="InterPro"/>
</dbReference>
<dbReference type="InterPro" id="IPR036567">
    <property type="entry name" value="RHF-like"/>
</dbReference>
<evidence type="ECO:0000313" key="3">
    <source>
        <dbReference type="Proteomes" id="UP001165679"/>
    </source>
</evidence>
<proteinExistence type="predicted"/>
<sequence length="183" mass="20921">MQEPLRIAFRNMEAPAAIEEEIRDHVAELETFFDRITNCSVVVEARHHHHRQGRLFHVSIRLTVPEREIFVQRDPAEDHAHEDLHVTIRDAFAAARRQLQDHAREKRGDVKVHEAPAIGRIVRLFPERGYGFLATDTGDEVYVHRNAVLGRGFDALRVGDRVRYVVKEGEGEQGPQASTVVPL</sequence>
<comment type="caution">
    <text evidence="2">The sequence shown here is derived from an EMBL/GenBank/DDBJ whole genome shotgun (WGS) entry which is preliminary data.</text>
</comment>
<dbReference type="RefSeq" id="WP_264713227.1">
    <property type="nucleotide sequence ID" value="NZ_JAPDNT010000004.1"/>
</dbReference>
<reference evidence="2" key="2">
    <citation type="submission" date="2022-10" db="EMBL/GenBank/DDBJ databases">
        <authorList>
            <person name="Trinh H.N."/>
        </authorList>
    </citation>
    <scope>NUCLEOTIDE SEQUENCE</scope>
    <source>
        <strain evidence="2">RN2-1</strain>
    </source>
</reference>
<dbReference type="SMART" id="SM00357">
    <property type="entry name" value="CSP"/>
    <property type="match status" value="1"/>
</dbReference>
<evidence type="ECO:0000313" key="2">
    <source>
        <dbReference type="EMBL" id="MCW3474586.1"/>
    </source>
</evidence>
<dbReference type="GO" id="GO:0005829">
    <property type="term" value="C:cytosol"/>
    <property type="evidence" value="ECO:0007669"/>
    <property type="project" value="UniProtKB-ARBA"/>
</dbReference>
<feature type="domain" description="CSD" evidence="1">
    <location>
        <begin position="116"/>
        <end position="182"/>
    </location>
</feature>
<dbReference type="EMBL" id="JAPDNT010000004">
    <property type="protein sequence ID" value="MCW3474586.1"/>
    <property type="molecule type" value="Genomic_DNA"/>
</dbReference>